<protein>
    <submittedName>
        <fullName evidence="1">Uncharacterized protein</fullName>
    </submittedName>
</protein>
<organism evidence="1 2">
    <name type="scientific">Catenaria anguillulae PL171</name>
    <dbReference type="NCBI Taxonomy" id="765915"/>
    <lineage>
        <taxon>Eukaryota</taxon>
        <taxon>Fungi</taxon>
        <taxon>Fungi incertae sedis</taxon>
        <taxon>Blastocladiomycota</taxon>
        <taxon>Blastocladiomycetes</taxon>
        <taxon>Blastocladiales</taxon>
        <taxon>Catenariaceae</taxon>
        <taxon>Catenaria</taxon>
    </lineage>
</organism>
<proteinExistence type="predicted"/>
<accession>A0A1Y2HTL1</accession>
<gene>
    <name evidence="1" type="ORF">BCR44DRAFT_1430863</name>
</gene>
<sequence>MCIIHGTWQRPTCGRHSRRGKCDEARWMPLRGASPHRSQCDTRIYVSVLYW</sequence>
<name>A0A1Y2HTL1_9FUNG</name>
<evidence type="ECO:0000313" key="1">
    <source>
        <dbReference type="EMBL" id="ORZ37294.1"/>
    </source>
</evidence>
<dbReference type="Proteomes" id="UP000193411">
    <property type="component" value="Unassembled WGS sequence"/>
</dbReference>
<keyword evidence="2" id="KW-1185">Reference proteome</keyword>
<dbReference type="OrthoDB" id="3223806at2759"/>
<dbReference type="EMBL" id="MCFL01000013">
    <property type="protein sequence ID" value="ORZ37294.1"/>
    <property type="molecule type" value="Genomic_DNA"/>
</dbReference>
<dbReference type="AlphaFoldDB" id="A0A1Y2HTL1"/>
<evidence type="ECO:0000313" key="2">
    <source>
        <dbReference type="Proteomes" id="UP000193411"/>
    </source>
</evidence>
<reference evidence="1 2" key="1">
    <citation type="submission" date="2016-07" db="EMBL/GenBank/DDBJ databases">
        <title>Pervasive Adenine N6-methylation of Active Genes in Fungi.</title>
        <authorList>
            <consortium name="DOE Joint Genome Institute"/>
            <person name="Mondo S.J."/>
            <person name="Dannebaum R.O."/>
            <person name="Kuo R.C."/>
            <person name="Labutti K."/>
            <person name="Haridas S."/>
            <person name="Kuo A."/>
            <person name="Salamov A."/>
            <person name="Ahrendt S.R."/>
            <person name="Lipzen A."/>
            <person name="Sullivan W."/>
            <person name="Andreopoulos W.B."/>
            <person name="Clum A."/>
            <person name="Lindquist E."/>
            <person name="Daum C."/>
            <person name="Ramamoorthy G.K."/>
            <person name="Gryganskyi A."/>
            <person name="Culley D."/>
            <person name="Magnuson J.K."/>
            <person name="James T.Y."/>
            <person name="O'Malley M.A."/>
            <person name="Stajich J.E."/>
            <person name="Spatafora J.W."/>
            <person name="Visel A."/>
            <person name="Grigoriev I.V."/>
        </authorList>
    </citation>
    <scope>NUCLEOTIDE SEQUENCE [LARGE SCALE GENOMIC DNA]</scope>
    <source>
        <strain evidence="1 2">PL171</strain>
    </source>
</reference>
<comment type="caution">
    <text evidence="1">The sequence shown here is derived from an EMBL/GenBank/DDBJ whole genome shotgun (WGS) entry which is preliminary data.</text>
</comment>